<sequence length="384" mass="44012">MWWEILELSADADQKAIKQAYARKLKKTRPEDDPEGFQTLHQAYKQALDWSAHQDLSADYAEDEGWEEHELWEEEYLQLETTSKNAPENAAPPQLVIVATLAPSLITSQLAPPEPPPLLPASRLEDQEDPSLAADWQQFQQQLSINIHSETARKNPKDWLFLEQLPSFIDLEFRARLSYELFGCISESNLKAAEQKTLFIKPPVLQYLNQLFTWDQQWRYFTAEFGEQQADAILLHLEANQPTTSPARVQPAGLHYYARIMAFIIDLAVVFILSFMINVVLEKIRGVTNSEPAFSLGLLIWLIAYPAVEASSWQASLGKKLMKLKVVNKQGQPLSLHHAYLRHLVTSACILGFKWVVLINILLAYKRNMLLQDWLTQSYVVKKI</sequence>
<dbReference type="STRING" id="92487.SAMN02745130_03416"/>
<dbReference type="Gene3D" id="1.10.287.110">
    <property type="entry name" value="DnaJ domain"/>
    <property type="match status" value="1"/>
</dbReference>
<keyword evidence="4 7" id="KW-1133">Transmembrane helix</keyword>
<evidence type="ECO:0000256" key="1">
    <source>
        <dbReference type="ARBA" id="ARBA00004651"/>
    </source>
</evidence>
<dbReference type="GO" id="GO:0005886">
    <property type="term" value="C:plasma membrane"/>
    <property type="evidence" value="ECO:0007669"/>
    <property type="project" value="UniProtKB-SubCell"/>
</dbReference>
<feature type="transmembrane region" description="Helical" evidence="7">
    <location>
        <begin position="344"/>
        <end position="365"/>
    </location>
</feature>
<feature type="domain" description="RDD" evidence="8">
    <location>
        <begin position="258"/>
        <end position="376"/>
    </location>
</feature>
<dbReference type="Pfam" id="PF06271">
    <property type="entry name" value="RDD"/>
    <property type="match status" value="1"/>
</dbReference>
<evidence type="ECO:0000313" key="9">
    <source>
        <dbReference type="EMBL" id="SKA92686.1"/>
    </source>
</evidence>
<keyword evidence="6" id="KW-0143">Chaperone</keyword>
<reference evidence="9 10" key="1">
    <citation type="submission" date="2017-02" db="EMBL/GenBank/DDBJ databases">
        <authorList>
            <person name="Peterson S.W."/>
        </authorList>
    </citation>
    <scope>NUCLEOTIDE SEQUENCE [LARGE SCALE GENOMIC DNA]</scope>
    <source>
        <strain evidence="9 10">ATCC 49788</strain>
    </source>
</reference>
<keyword evidence="2" id="KW-1003">Cell membrane</keyword>
<dbReference type="CDD" id="cd06257">
    <property type="entry name" value="DnaJ"/>
    <property type="match status" value="1"/>
</dbReference>
<gene>
    <name evidence="9" type="ORF">SAMN02745130_03416</name>
</gene>
<proteinExistence type="predicted"/>
<name>A0A1T4XT10_9GAMM</name>
<dbReference type="EMBL" id="FUYB01000022">
    <property type="protein sequence ID" value="SKA92686.1"/>
    <property type="molecule type" value="Genomic_DNA"/>
</dbReference>
<dbReference type="PANTHER" id="PTHR36115">
    <property type="entry name" value="PROLINE-RICH ANTIGEN HOMOLOG-RELATED"/>
    <property type="match status" value="1"/>
</dbReference>
<evidence type="ECO:0000256" key="6">
    <source>
        <dbReference type="ARBA" id="ARBA00023186"/>
    </source>
</evidence>
<dbReference type="OrthoDB" id="5524449at2"/>
<keyword evidence="10" id="KW-1185">Reference proteome</keyword>
<keyword evidence="5 7" id="KW-0472">Membrane</keyword>
<dbReference type="PANTHER" id="PTHR36115:SF6">
    <property type="entry name" value="PROLINE-RICH ANTIGEN HOMOLOG"/>
    <property type="match status" value="1"/>
</dbReference>
<dbReference type="InterPro" id="IPR036869">
    <property type="entry name" value="J_dom_sf"/>
</dbReference>
<dbReference type="Proteomes" id="UP000190460">
    <property type="component" value="Unassembled WGS sequence"/>
</dbReference>
<accession>A0A1T4XT10</accession>
<dbReference type="AlphaFoldDB" id="A0A1T4XT10"/>
<evidence type="ECO:0000256" key="7">
    <source>
        <dbReference type="SAM" id="Phobius"/>
    </source>
</evidence>
<evidence type="ECO:0000313" key="10">
    <source>
        <dbReference type="Proteomes" id="UP000190460"/>
    </source>
</evidence>
<protein>
    <submittedName>
        <fullName evidence="9">Uncharacterized membrane protein YckC, RDD family</fullName>
    </submittedName>
</protein>
<comment type="subcellular location">
    <subcellularLocation>
        <location evidence="1">Cell membrane</location>
        <topology evidence="1">Multi-pass membrane protein</topology>
    </subcellularLocation>
</comment>
<evidence type="ECO:0000256" key="2">
    <source>
        <dbReference type="ARBA" id="ARBA00022475"/>
    </source>
</evidence>
<evidence type="ECO:0000256" key="3">
    <source>
        <dbReference type="ARBA" id="ARBA00022692"/>
    </source>
</evidence>
<dbReference type="InterPro" id="IPR051791">
    <property type="entry name" value="Pra-immunoreactive"/>
</dbReference>
<organism evidence="9 10">
    <name type="scientific">Thiothrix eikelboomii</name>
    <dbReference type="NCBI Taxonomy" id="92487"/>
    <lineage>
        <taxon>Bacteria</taxon>
        <taxon>Pseudomonadati</taxon>
        <taxon>Pseudomonadota</taxon>
        <taxon>Gammaproteobacteria</taxon>
        <taxon>Thiotrichales</taxon>
        <taxon>Thiotrichaceae</taxon>
        <taxon>Thiothrix</taxon>
    </lineage>
</organism>
<dbReference type="RefSeq" id="WP_078923854.1">
    <property type="nucleotide sequence ID" value="NZ_FUYB01000022.1"/>
</dbReference>
<evidence type="ECO:0000256" key="5">
    <source>
        <dbReference type="ARBA" id="ARBA00023136"/>
    </source>
</evidence>
<feature type="transmembrane region" description="Helical" evidence="7">
    <location>
        <begin position="293"/>
        <end position="313"/>
    </location>
</feature>
<feature type="transmembrane region" description="Helical" evidence="7">
    <location>
        <begin position="256"/>
        <end position="281"/>
    </location>
</feature>
<dbReference type="SUPFAM" id="SSF46565">
    <property type="entry name" value="Chaperone J-domain"/>
    <property type="match status" value="1"/>
</dbReference>
<evidence type="ECO:0000256" key="4">
    <source>
        <dbReference type="ARBA" id="ARBA00022989"/>
    </source>
</evidence>
<keyword evidence="3 7" id="KW-0812">Transmembrane</keyword>
<dbReference type="InterPro" id="IPR010432">
    <property type="entry name" value="RDD"/>
</dbReference>
<dbReference type="InterPro" id="IPR001623">
    <property type="entry name" value="DnaJ_domain"/>
</dbReference>
<evidence type="ECO:0000259" key="8">
    <source>
        <dbReference type="Pfam" id="PF06271"/>
    </source>
</evidence>